<dbReference type="AlphaFoldDB" id="A0A0E0EQF1"/>
<name>A0A0E0EQF1_9ORYZ</name>
<reference evidence="2" key="1">
    <citation type="submission" date="2015-04" db="UniProtKB">
        <authorList>
            <consortium name="EnsemblPlants"/>
        </authorList>
    </citation>
    <scope>IDENTIFICATION</scope>
</reference>
<evidence type="ECO:0000256" key="1">
    <source>
        <dbReference type="SAM" id="MobiDB-lite"/>
    </source>
</evidence>
<evidence type="ECO:0000313" key="3">
    <source>
        <dbReference type="Proteomes" id="UP000008021"/>
    </source>
</evidence>
<sequence length="121" mass="13855">MASTRTPWKRLQHVIVAEPSTSSAEKTEERVAHHKKEADPRRRMPRRTQATPPRRTQRVTPPPLVRKSEQGFHLEICGDMKERHDNASNKGNGAHERRHRRTGPRHGKAFTHTSTPTSMAT</sequence>
<proteinExistence type="predicted"/>
<feature type="compositionally biased region" description="Basic and acidic residues" evidence="1">
    <location>
        <begin position="66"/>
        <end position="87"/>
    </location>
</feature>
<protein>
    <submittedName>
        <fullName evidence="2">Uncharacterized protein</fullName>
    </submittedName>
</protein>
<dbReference type="Proteomes" id="UP000008021">
    <property type="component" value="Chromosome 9"/>
</dbReference>
<feature type="compositionally biased region" description="Basic and acidic residues" evidence="1">
    <location>
        <begin position="25"/>
        <end position="42"/>
    </location>
</feature>
<feature type="region of interest" description="Disordered" evidence="1">
    <location>
        <begin position="1"/>
        <end position="121"/>
    </location>
</feature>
<dbReference type="HOGENOM" id="CLU_2041790_0_0_1"/>
<accession>A0A0E0EQF1</accession>
<evidence type="ECO:0000313" key="2">
    <source>
        <dbReference type="EnsemblPlants" id="OMERI09G03410.1"/>
    </source>
</evidence>
<feature type="compositionally biased region" description="Polar residues" evidence="1">
    <location>
        <begin position="111"/>
        <end position="121"/>
    </location>
</feature>
<reference evidence="2" key="2">
    <citation type="submission" date="2018-05" db="EMBL/GenBank/DDBJ databases">
        <title>OmerRS3 (Oryza meridionalis Reference Sequence Version 3).</title>
        <authorList>
            <person name="Zhang J."/>
            <person name="Kudrna D."/>
            <person name="Lee S."/>
            <person name="Talag J."/>
            <person name="Welchert J."/>
            <person name="Wing R.A."/>
        </authorList>
    </citation>
    <scope>NUCLEOTIDE SEQUENCE [LARGE SCALE GENOMIC DNA]</scope>
    <source>
        <strain evidence="2">cv. OR44</strain>
    </source>
</reference>
<organism evidence="2">
    <name type="scientific">Oryza meridionalis</name>
    <dbReference type="NCBI Taxonomy" id="40149"/>
    <lineage>
        <taxon>Eukaryota</taxon>
        <taxon>Viridiplantae</taxon>
        <taxon>Streptophyta</taxon>
        <taxon>Embryophyta</taxon>
        <taxon>Tracheophyta</taxon>
        <taxon>Spermatophyta</taxon>
        <taxon>Magnoliopsida</taxon>
        <taxon>Liliopsida</taxon>
        <taxon>Poales</taxon>
        <taxon>Poaceae</taxon>
        <taxon>BOP clade</taxon>
        <taxon>Oryzoideae</taxon>
        <taxon>Oryzeae</taxon>
        <taxon>Oryzinae</taxon>
        <taxon>Oryza</taxon>
    </lineage>
</organism>
<dbReference type="EnsemblPlants" id="OMERI09G03410.1">
    <property type="protein sequence ID" value="OMERI09G03410.1"/>
    <property type="gene ID" value="OMERI09G03410"/>
</dbReference>
<keyword evidence="3" id="KW-1185">Reference proteome</keyword>
<feature type="compositionally biased region" description="Basic residues" evidence="1">
    <location>
        <begin position="96"/>
        <end position="109"/>
    </location>
</feature>
<dbReference type="Gramene" id="OMERI09G03410.1">
    <property type="protein sequence ID" value="OMERI09G03410.1"/>
    <property type="gene ID" value="OMERI09G03410"/>
</dbReference>